<dbReference type="InterPro" id="IPR050790">
    <property type="entry name" value="ExbB/TolQ_transport"/>
</dbReference>
<keyword evidence="4 7" id="KW-1133">Transmembrane helix</keyword>
<evidence type="ECO:0000256" key="4">
    <source>
        <dbReference type="ARBA" id="ARBA00022989"/>
    </source>
</evidence>
<dbReference type="InterPro" id="IPR017270">
    <property type="entry name" value="MotA/TolQ/ExbB-rel"/>
</dbReference>
<evidence type="ECO:0000256" key="6">
    <source>
        <dbReference type="RuleBase" id="RU004057"/>
    </source>
</evidence>
<dbReference type="PIRSF" id="PIRSF037714">
    <property type="entry name" value="TolR"/>
    <property type="match status" value="1"/>
</dbReference>
<name>A0A437QRX8_9GAMM</name>
<organism evidence="10 11">
    <name type="scientific">Rheinheimera riviphila</name>
    <dbReference type="NCBI Taxonomy" id="1834037"/>
    <lineage>
        <taxon>Bacteria</taxon>
        <taxon>Pseudomonadati</taxon>
        <taxon>Pseudomonadota</taxon>
        <taxon>Gammaproteobacteria</taxon>
        <taxon>Chromatiales</taxon>
        <taxon>Chromatiaceae</taxon>
        <taxon>Rheinheimera</taxon>
    </lineage>
</organism>
<dbReference type="Pfam" id="PF01618">
    <property type="entry name" value="MotA_ExbB"/>
    <property type="match status" value="1"/>
</dbReference>
<evidence type="ECO:0000256" key="2">
    <source>
        <dbReference type="ARBA" id="ARBA00022475"/>
    </source>
</evidence>
<evidence type="ECO:0000256" key="3">
    <source>
        <dbReference type="ARBA" id="ARBA00022692"/>
    </source>
</evidence>
<reference evidence="10 11" key="1">
    <citation type="submission" date="2019-01" db="EMBL/GenBank/DDBJ databases">
        <authorList>
            <person name="Chen W.-M."/>
        </authorList>
    </citation>
    <scope>NUCLEOTIDE SEQUENCE [LARGE SCALE GENOMIC DNA]</scope>
    <source>
        <strain evidence="10 11">KYPC3</strain>
    </source>
</reference>
<evidence type="ECO:0000256" key="5">
    <source>
        <dbReference type="ARBA" id="ARBA00023136"/>
    </source>
</evidence>
<keyword evidence="5 7" id="KW-0472">Membrane</keyword>
<evidence type="ECO:0000256" key="8">
    <source>
        <dbReference type="SAM" id="SignalP"/>
    </source>
</evidence>
<dbReference type="Proteomes" id="UP000283077">
    <property type="component" value="Unassembled WGS sequence"/>
</dbReference>
<dbReference type="AlphaFoldDB" id="A0A437QRX8"/>
<keyword evidence="2" id="KW-1003">Cell membrane</keyword>
<feature type="transmembrane region" description="Helical" evidence="7">
    <location>
        <begin position="363"/>
        <end position="387"/>
    </location>
</feature>
<keyword evidence="6" id="KW-0813">Transport</keyword>
<dbReference type="GO" id="GO:0017038">
    <property type="term" value="P:protein import"/>
    <property type="evidence" value="ECO:0007669"/>
    <property type="project" value="TreeGrafter"/>
</dbReference>
<keyword evidence="8" id="KW-0732">Signal</keyword>
<feature type="domain" description="MotA/TolQ/ExbB proton channel" evidence="9">
    <location>
        <begin position="319"/>
        <end position="437"/>
    </location>
</feature>
<keyword evidence="6" id="KW-0653">Protein transport</keyword>
<dbReference type="InterPro" id="IPR002898">
    <property type="entry name" value="MotA_ExbB_proton_chnl"/>
</dbReference>
<feature type="transmembrane region" description="Helical" evidence="7">
    <location>
        <begin position="276"/>
        <end position="296"/>
    </location>
</feature>
<comment type="similarity">
    <text evidence="6">Belongs to the exbB/tolQ family.</text>
</comment>
<feature type="transmembrane region" description="Helical" evidence="7">
    <location>
        <begin position="402"/>
        <end position="426"/>
    </location>
</feature>
<protein>
    <submittedName>
        <fullName evidence="10">MotA/TolQ/ExbB proton channel family protein</fullName>
    </submittedName>
</protein>
<gene>
    <name evidence="10" type="ORF">EOE67_11745</name>
</gene>
<evidence type="ECO:0000256" key="7">
    <source>
        <dbReference type="SAM" id="Phobius"/>
    </source>
</evidence>
<evidence type="ECO:0000256" key="1">
    <source>
        <dbReference type="ARBA" id="ARBA00004651"/>
    </source>
</evidence>
<accession>A0A437QRX8</accession>
<dbReference type="OrthoDB" id="4045at2"/>
<comment type="caution">
    <text evidence="10">The sequence shown here is derived from an EMBL/GenBank/DDBJ whole genome shotgun (WGS) entry which is preliminary data.</text>
</comment>
<keyword evidence="3 7" id="KW-0812">Transmembrane</keyword>
<dbReference type="EMBL" id="SACS01000011">
    <property type="protein sequence ID" value="RVU37254.1"/>
    <property type="molecule type" value="Genomic_DNA"/>
</dbReference>
<feature type="signal peptide" evidence="8">
    <location>
        <begin position="1"/>
        <end position="26"/>
    </location>
</feature>
<sequence length="454" mass="48540">MKKVFKGLVIAAAMTMSAGVCLSAAADTAKLDQLLEQVKKDRISEGKIDQAREQEFLSDRADKQALLNKAQAAFNAEEARGKSLTKQFADNEGALAAKEAELQTAQGTLGEMFGIVRGSATETIGAIATSTISAQFKGREDLLKKLSTAKELPTIGELEDLWIALQTEMTESGKVSKFEGNVVNLDGTSGNASVTRVGAFNLITDYGYLVYNADTKEMQPLVRQPEDHVVADATNFKAGAAGEILPVYIDPTSGNILRLKTQEASLEQQFHQGAEVGYVITILLFIGLIIGAVRYVSLTSAQSGINSQLKNLSNPSEKNALGRILKVYHDNKTADVENLELKLDEAIMRETPSVEKGIGMLKLIAAVGPLLGLLGTVVGMIGAFQMITLHGTGDPKIMADQIAMALVTTVQGLLCALPMLFIHALLQSKSNSILHVLDEQSTGIIAAHAEKEKA</sequence>
<dbReference type="PANTHER" id="PTHR30625">
    <property type="entry name" value="PROTEIN TOLQ"/>
    <property type="match status" value="1"/>
</dbReference>
<comment type="subcellular location">
    <subcellularLocation>
        <location evidence="1">Cell membrane</location>
        <topology evidence="1">Multi-pass membrane protein</topology>
    </subcellularLocation>
    <subcellularLocation>
        <location evidence="6">Membrane</location>
        <topology evidence="6">Multi-pass membrane protein</topology>
    </subcellularLocation>
</comment>
<feature type="chain" id="PRO_5019158578" evidence="8">
    <location>
        <begin position="27"/>
        <end position="454"/>
    </location>
</feature>
<dbReference type="GO" id="GO:0005886">
    <property type="term" value="C:plasma membrane"/>
    <property type="evidence" value="ECO:0007669"/>
    <property type="project" value="UniProtKB-SubCell"/>
</dbReference>
<dbReference type="PANTHER" id="PTHR30625:SF11">
    <property type="entry name" value="MOTA_TOLQ_EXBB PROTON CHANNEL DOMAIN-CONTAINING PROTEIN"/>
    <property type="match status" value="1"/>
</dbReference>
<evidence type="ECO:0000313" key="10">
    <source>
        <dbReference type="EMBL" id="RVU37254.1"/>
    </source>
</evidence>
<proteinExistence type="inferred from homology"/>
<evidence type="ECO:0000313" key="11">
    <source>
        <dbReference type="Proteomes" id="UP000283077"/>
    </source>
</evidence>
<dbReference type="RefSeq" id="WP_127699264.1">
    <property type="nucleotide sequence ID" value="NZ_SACS01000011.1"/>
</dbReference>
<evidence type="ECO:0000259" key="9">
    <source>
        <dbReference type="Pfam" id="PF01618"/>
    </source>
</evidence>
<keyword evidence="11" id="KW-1185">Reference proteome</keyword>